<dbReference type="NCBIfam" id="TIGR02013">
    <property type="entry name" value="rpoB"/>
    <property type="match status" value="1"/>
</dbReference>
<evidence type="ECO:0000259" key="9">
    <source>
        <dbReference type="Pfam" id="PF00562"/>
    </source>
</evidence>
<dbReference type="InterPro" id="IPR014724">
    <property type="entry name" value="RNA_pol_RPB2_OB-fold"/>
</dbReference>
<evidence type="ECO:0000313" key="14">
    <source>
        <dbReference type="EMBL" id="QED23147.1"/>
    </source>
</evidence>
<dbReference type="Gene3D" id="2.40.50.150">
    <property type="match status" value="1"/>
</dbReference>
<keyword evidence="3 6" id="KW-0548">Nucleotidyltransferase</keyword>
<dbReference type="InterPro" id="IPR007120">
    <property type="entry name" value="DNA-dir_RNAP_su2_dom"/>
</dbReference>
<dbReference type="InterPro" id="IPR010243">
    <property type="entry name" value="RNA_pol_bsu_bac"/>
</dbReference>
<dbReference type="GO" id="GO:0006351">
    <property type="term" value="P:DNA-templated transcription"/>
    <property type="evidence" value="ECO:0007669"/>
    <property type="project" value="UniProtKB-UniRule"/>
</dbReference>
<evidence type="ECO:0000256" key="3">
    <source>
        <dbReference type="ARBA" id="ARBA00022695"/>
    </source>
</evidence>
<proteinExistence type="inferred from homology"/>
<dbReference type="InterPro" id="IPR007121">
    <property type="entry name" value="RNA_pol_bsu_CS"/>
</dbReference>
<name>A0A5B8XGZ5_9RICK</name>
<dbReference type="EC" id="2.7.7.6" evidence="6 8"/>
<dbReference type="Pfam" id="PF04560">
    <property type="entry name" value="RNA_pol_Rpb2_7"/>
    <property type="match status" value="1"/>
</dbReference>
<gene>
    <name evidence="6" type="primary">rpoB</name>
    <name evidence="14" type="ORF">Deia_00341</name>
</gene>
<accession>A0A5B8XGZ5</accession>
<protein>
    <recommendedName>
        <fullName evidence="6 8">DNA-directed RNA polymerase subunit beta</fullName>
        <shortName evidence="6">RNAP subunit beta</shortName>
        <ecNumber evidence="6 8">2.7.7.6</ecNumber>
    </recommendedName>
    <alternativeName>
        <fullName evidence="6">RNA polymerase subunit beta</fullName>
    </alternativeName>
    <alternativeName>
        <fullName evidence="6">Transcriptase subunit beta</fullName>
    </alternativeName>
</protein>
<dbReference type="GO" id="GO:0003677">
    <property type="term" value="F:DNA binding"/>
    <property type="evidence" value="ECO:0007669"/>
    <property type="project" value="UniProtKB-UniRule"/>
</dbReference>
<dbReference type="Pfam" id="PF04565">
    <property type="entry name" value="RNA_pol_Rpb2_3"/>
    <property type="match status" value="1"/>
</dbReference>
<dbReference type="NCBIfam" id="NF001616">
    <property type="entry name" value="PRK00405.1"/>
    <property type="match status" value="1"/>
</dbReference>
<comment type="similarity">
    <text evidence="6 7">Belongs to the RNA polymerase beta chain family.</text>
</comment>
<dbReference type="InterPro" id="IPR007642">
    <property type="entry name" value="RNA_pol_Rpb2_2"/>
</dbReference>
<feature type="domain" description="DNA-directed RNA polymerase subunit 2 hybrid-binding" evidence="9">
    <location>
        <begin position="711"/>
        <end position="1263"/>
    </location>
</feature>
<dbReference type="InterPro" id="IPR019462">
    <property type="entry name" value="DNA-dir_RNA_pol_bsu_external_1"/>
</dbReference>
<feature type="domain" description="RNA polymerase Rpb2" evidence="12">
    <location>
        <begin position="505"/>
        <end position="573"/>
    </location>
</feature>
<evidence type="ECO:0000256" key="6">
    <source>
        <dbReference type="HAMAP-Rule" id="MF_01321"/>
    </source>
</evidence>
<feature type="domain" description="RNA polymerase Rpb2" evidence="11">
    <location>
        <begin position="375"/>
        <end position="445"/>
    </location>
</feature>
<dbReference type="Gene3D" id="2.40.270.10">
    <property type="entry name" value="DNA-directed RNA polymerase, subunit 2, domain 6"/>
    <property type="match status" value="2"/>
</dbReference>
<dbReference type="Gene3D" id="3.90.1110.10">
    <property type="entry name" value="RNA polymerase Rpb2, domain 2"/>
    <property type="match status" value="1"/>
</dbReference>
<evidence type="ECO:0000256" key="7">
    <source>
        <dbReference type="RuleBase" id="RU000434"/>
    </source>
</evidence>
<organism evidence="14 15">
    <name type="scientific">Candidatus Deianiraea vastatrix</name>
    <dbReference type="NCBI Taxonomy" id="2163644"/>
    <lineage>
        <taxon>Bacteria</taxon>
        <taxon>Pseudomonadati</taxon>
        <taxon>Pseudomonadota</taxon>
        <taxon>Alphaproteobacteria</taxon>
        <taxon>Rickettsiales</taxon>
        <taxon>Candidatus Deianiraeaceae</taxon>
        <taxon>Candidatus Deianiraea</taxon>
    </lineage>
</organism>
<dbReference type="PANTHER" id="PTHR20856">
    <property type="entry name" value="DNA-DIRECTED RNA POLYMERASE I SUBUNIT 2"/>
    <property type="match status" value="1"/>
</dbReference>
<dbReference type="Pfam" id="PF00562">
    <property type="entry name" value="RNA_pol_Rpb2_6"/>
    <property type="match status" value="1"/>
</dbReference>
<dbReference type="GO" id="GO:0000428">
    <property type="term" value="C:DNA-directed RNA polymerase complex"/>
    <property type="evidence" value="ECO:0007669"/>
    <property type="project" value="UniProtKB-KW"/>
</dbReference>
<dbReference type="GO" id="GO:0032549">
    <property type="term" value="F:ribonucleoside binding"/>
    <property type="evidence" value="ECO:0007669"/>
    <property type="project" value="InterPro"/>
</dbReference>
<dbReference type="EMBL" id="CP029077">
    <property type="protein sequence ID" value="QED23147.1"/>
    <property type="molecule type" value="Genomic_DNA"/>
</dbReference>
<evidence type="ECO:0000259" key="11">
    <source>
        <dbReference type="Pfam" id="PF04561"/>
    </source>
</evidence>
<dbReference type="Gene3D" id="3.90.1100.10">
    <property type="match status" value="2"/>
</dbReference>
<evidence type="ECO:0000259" key="13">
    <source>
        <dbReference type="Pfam" id="PF10385"/>
    </source>
</evidence>
<dbReference type="InterPro" id="IPR015712">
    <property type="entry name" value="DNA-dir_RNA_pol_su2"/>
</dbReference>
<evidence type="ECO:0000313" key="15">
    <source>
        <dbReference type="Proteomes" id="UP000321934"/>
    </source>
</evidence>
<dbReference type="Pfam" id="PF10385">
    <property type="entry name" value="RNA_pol_Rpb2_45"/>
    <property type="match status" value="1"/>
</dbReference>
<comment type="subunit">
    <text evidence="6 8">The RNAP catalytic core consists of 2 alpha, 1 beta, 1 beta' and 1 omega subunit. When a sigma factor is associated with the core the holoenzyme is formed, which can initiate transcription.</text>
</comment>
<keyword evidence="1 6" id="KW-0240">DNA-directed RNA polymerase</keyword>
<evidence type="ECO:0000256" key="5">
    <source>
        <dbReference type="ARBA" id="ARBA00048552"/>
    </source>
</evidence>
<reference evidence="14 15" key="1">
    <citation type="journal article" date="2019" name="ISME J.">
        <title>Deianiraea, an extracellular bacterium associated with the ciliate Paramecium, suggests an alternative scenario for the evolution of Rickettsiales.</title>
        <authorList>
            <person name="Castelli M."/>
            <person name="Sabaneyeva E."/>
            <person name="Lanzoni O."/>
            <person name="Lebedeva N."/>
            <person name="Floriano A.M."/>
            <person name="Gaiarsa S."/>
            <person name="Benken K."/>
            <person name="Modeo L."/>
            <person name="Bandi C."/>
            <person name="Potekhin A."/>
            <person name="Sassera D."/>
            <person name="Petroni G."/>
        </authorList>
    </citation>
    <scope>NUCLEOTIDE SEQUENCE [LARGE SCALE GENOMIC DNA]</scope>
    <source>
        <strain evidence="14">CyL4-1</strain>
    </source>
</reference>
<keyword evidence="4 6" id="KW-0804">Transcription</keyword>
<dbReference type="InterPro" id="IPR007641">
    <property type="entry name" value="RNA_pol_Rpb2_7"/>
</dbReference>
<keyword evidence="2 6" id="KW-0808">Transferase</keyword>
<dbReference type="Proteomes" id="UP000321934">
    <property type="component" value="Chromosome"/>
</dbReference>
<dbReference type="Pfam" id="PF04561">
    <property type="entry name" value="RNA_pol_Rpb2_2"/>
    <property type="match status" value="1"/>
</dbReference>
<dbReference type="Gene3D" id="3.90.1800.10">
    <property type="entry name" value="RNA polymerase alpha subunit dimerisation domain"/>
    <property type="match status" value="1"/>
</dbReference>
<dbReference type="CDD" id="cd00653">
    <property type="entry name" value="RNA_pol_B_RPB2"/>
    <property type="match status" value="1"/>
</dbReference>
<feature type="domain" description="RNA polymerase Rpb2" evidence="10">
    <location>
        <begin position="1266"/>
        <end position="1339"/>
    </location>
</feature>
<evidence type="ECO:0000259" key="10">
    <source>
        <dbReference type="Pfam" id="PF04560"/>
    </source>
</evidence>
<comment type="function">
    <text evidence="6 8">DNA-dependent RNA polymerase catalyzes the transcription of DNA into RNA using the four ribonucleoside triphosphates as substrates.</text>
</comment>
<dbReference type="HAMAP" id="MF_01321">
    <property type="entry name" value="RNApol_bact_RpoB"/>
    <property type="match status" value="1"/>
</dbReference>
<evidence type="ECO:0000256" key="4">
    <source>
        <dbReference type="ARBA" id="ARBA00023163"/>
    </source>
</evidence>
<comment type="catalytic activity">
    <reaction evidence="5 6 8">
        <text>RNA(n) + a ribonucleoside 5'-triphosphate = RNA(n+1) + diphosphate</text>
        <dbReference type="Rhea" id="RHEA:21248"/>
        <dbReference type="Rhea" id="RHEA-COMP:14527"/>
        <dbReference type="Rhea" id="RHEA-COMP:17342"/>
        <dbReference type="ChEBI" id="CHEBI:33019"/>
        <dbReference type="ChEBI" id="CHEBI:61557"/>
        <dbReference type="ChEBI" id="CHEBI:140395"/>
        <dbReference type="EC" id="2.7.7.6"/>
    </reaction>
</comment>
<dbReference type="OrthoDB" id="9803954at2"/>
<evidence type="ECO:0000256" key="2">
    <source>
        <dbReference type="ARBA" id="ARBA00022679"/>
    </source>
</evidence>
<dbReference type="InterPro" id="IPR037033">
    <property type="entry name" value="DNA-dir_RNAP_su2_hyb_sf"/>
</dbReference>
<feature type="domain" description="DNA-directed RNA polymerase beta subunit external 1" evidence="13">
    <location>
        <begin position="583"/>
        <end position="648"/>
    </location>
</feature>
<sequence>MSTILDSGFRNYLALYPSETFDFMNRVFSVQEVAYREFLLKKSHDSIDSILSTFFPIKCLFGNFVISYISSEVKDPVYSESECIRMGLTYSSDIFVKLKMEMFSDAGNGDKTKFLSGIIEQEVLLFSVPCITSDGRFILNGVERVVVSQIHRSPGLFFTSDKFGSTSVYSASIVPYTGTWIDFAMHNSDFIEVLIDKRKKMPLFNFLFSLGIDRHKIISSFYNKIDCKLLNDKLDIVSLDIDLKNISLDRLKFNLYSKDGDDVIVESGSIVTGKRLEIIKQHGINCKLDDIANFSYAYGDFGNFKSGQRLKIEDLKKIMKDDKKSISLIDFISKDFFDIILREINDVTDSDNAVHASSLLKMLRKTENFDSKDVVNVARSFFFDKSKCNISRVGRYKINTILGKDADSESLLEEDIIDIIKRLILIKEKSLDMEDIDHLGNRRIRVPSELVSNIIRNNMPKLVKSAIDKMSTLNSGVSVSPLDLFTPNQMSKVIKDFFLTSQLSQLMEQTNPLSELGHKRRISALGAGGVERDRVGLEVRDVHFTHYGRICIVETPDSQNIGLINNLSSFAKINDYGFLETPYRVVKNRIITDEIVYLDATKEMKYSISSYNVKYMNDNFISDDIVSVRRGGDFITASAESVDLIDIAPNQALSSIASLIPFLENNDAYRVLMGSNMQRQAVPLVKTEAPLIGTGLEGFIGRKSSGTIKSTCNGIVRYVDSDMIIVSSGDKSKSLYTFNLKRFERTNQSTCINFKPCIKVGDIVSAGQVIADGYSSDFEEIAIGRNARVAFMSWNGYGYEDSVIVSDRFVADDNFTSIHIEEFETSVIDTRLGSEEVTKDIPGLSENAVVNLDESGIVKLGTFVKPGDILVGKLTPKAETPITPEEKLLRAIFDEKIADVKDVSLVVPPGYFGVVVDVDILSRRGINKLSRQIEIESEKMYNLQRDFDEKISVLKNEICLSLKDIIAKLKIAKSSKLSNIPISRELSDSFIKSLSFSDIAKIKVDDNDVSDVFYNLIKHYSDIVKSIENEHKVLATKIREEKDFTGGTLYVVKVRIAMKNLLQPGDKIAGRHGNKGIISKVVPVADMPFTEDGEPVDMIINPLGIVARMNFGQILELGLGLASITFGKKIKDVLKSYKNVSEVKEILLKSITDNNILDEIKTVKDNNKILDIAKKYTSGIPFAVPVFSGLNYEDVGKMLSLAGCDESGQVDLYDGISGQKFDRKVSVGSMYILKLHHLVDRKIHARSVGPYSLITQQPLGGKANFGGQRLGEMECWALEAYGAAYTLNEMLTVKSDDIDGRRKIYSSIVKGSNDFQHGMPESFNVLIKELSSLGLSVSLKD</sequence>
<keyword evidence="15" id="KW-1185">Reference proteome</keyword>
<dbReference type="InterPro" id="IPR007645">
    <property type="entry name" value="RNA_pol_Rpb2_3"/>
</dbReference>
<evidence type="ECO:0000256" key="1">
    <source>
        <dbReference type="ARBA" id="ARBA00022478"/>
    </source>
</evidence>
<evidence type="ECO:0000259" key="12">
    <source>
        <dbReference type="Pfam" id="PF04565"/>
    </source>
</evidence>
<dbReference type="GO" id="GO:0003899">
    <property type="term" value="F:DNA-directed RNA polymerase activity"/>
    <property type="evidence" value="ECO:0007669"/>
    <property type="project" value="UniProtKB-UniRule"/>
</dbReference>
<dbReference type="Gene3D" id="2.40.50.100">
    <property type="match status" value="1"/>
</dbReference>
<dbReference type="InterPro" id="IPR037034">
    <property type="entry name" value="RNA_pol_Rpb2_2_sf"/>
</dbReference>
<dbReference type="PROSITE" id="PS01166">
    <property type="entry name" value="RNA_POL_BETA"/>
    <property type="match status" value="1"/>
</dbReference>
<dbReference type="SUPFAM" id="SSF64484">
    <property type="entry name" value="beta and beta-prime subunits of DNA dependent RNA-polymerase"/>
    <property type="match status" value="1"/>
</dbReference>
<evidence type="ECO:0000256" key="8">
    <source>
        <dbReference type="RuleBase" id="RU363031"/>
    </source>
</evidence>